<reference evidence="1 2" key="1">
    <citation type="submission" date="2019-01" db="EMBL/GenBank/DDBJ databases">
        <authorList>
            <consortium name="Pathogen Informatics"/>
        </authorList>
    </citation>
    <scope>NUCLEOTIDE SEQUENCE [LARGE SCALE GENOMIC DNA]</scope>
    <source>
        <strain evidence="1 2">NCTC10118</strain>
    </source>
</reference>
<sequence>MMHINHIILKFYLLISSTKVIRKHQPHTFLGFKERLLDKKSIKYADLIQYKLMGEIFKKENKELLARIEVLESDNNEKLSELESLLWSTERSWSLNKIVESRKNIISLRTEIKYFN</sequence>
<keyword evidence="2" id="KW-1185">Reference proteome</keyword>
<protein>
    <submittedName>
        <fullName evidence="1">Uncharacterized protein</fullName>
    </submittedName>
</protein>
<evidence type="ECO:0000313" key="2">
    <source>
        <dbReference type="Proteomes" id="UP000289952"/>
    </source>
</evidence>
<gene>
    <name evidence="1" type="ORF">NCTC10118_00414</name>
</gene>
<dbReference type="Proteomes" id="UP000289952">
    <property type="component" value="Chromosome"/>
</dbReference>
<dbReference type="EMBL" id="LR214972">
    <property type="protein sequence ID" value="VEU63334.1"/>
    <property type="molecule type" value="Genomic_DNA"/>
</dbReference>
<organism evidence="1 2">
    <name type="scientific">Mycoplasmopsis bovirhinis</name>
    <dbReference type="NCBI Taxonomy" id="29553"/>
    <lineage>
        <taxon>Bacteria</taxon>
        <taxon>Bacillati</taxon>
        <taxon>Mycoplasmatota</taxon>
        <taxon>Mycoplasmoidales</taxon>
        <taxon>Metamycoplasmataceae</taxon>
        <taxon>Mycoplasmopsis</taxon>
    </lineage>
</organism>
<dbReference type="AlphaFoldDB" id="A0A449AEC0"/>
<evidence type="ECO:0000313" key="1">
    <source>
        <dbReference type="EMBL" id="VEU63334.1"/>
    </source>
</evidence>
<name>A0A449AEC0_9BACT</name>
<proteinExistence type="predicted"/>
<accession>A0A449AEC0</accession>